<gene>
    <name evidence="1" type="ORF">MtrunA17_Chr1g0191421</name>
</gene>
<reference evidence="1" key="1">
    <citation type="journal article" date="2018" name="Nat. Plants">
        <title>Whole-genome landscape of Medicago truncatula symbiotic genes.</title>
        <authorList>
            <person name="Pecrix Y."/>
            <person name="Gamas P."/>
            <person name="Carrere S."/>
        </authorList>
    </citation>
    <scope>NUCLEOTIDE SEQUENCE</scope>
    <source>
        <tissue evidence="1">Leaves</tissue>
    </source>
</reference>
<proteinExistence type="predicted"/>
<dbReference type="Proteomes" id="UP000265566">
    <property type="component" value="Chromosome 1"/>
</dbReference>
<sequence>MMYLNNLKRREKQLAVTGNAIENIGGGFTFRKAIKESPKPFTSFFNNLHTLLNLEVTKILFPYTRLFSDADHALLGERSTDFTECGSGTGVRRDVEVETPVRGAALAGNETVEIGAGVAGLGDAGWS</sequence>
<name>A0A396JR29_MEDTR</name>
<accession>A0A396JR29</accession>
<dbReference type="AlphaFoldDB" id="A0A396JR29"/>
<evidence type="ECO:0000313" key="1">
    <source>
        <dbReference type="EMBL" id="RHN80730.1"/>
    </source>
</evidence>
<organism evidence="1">
    <name type="scientific">Medicago truncatula</name>
    <name type="common">Barrel medic</name>
    <name type="synonym">Medicago tribuloides</name>
    <dbReference type="NCBI Taxonomy" id="3880"/>
    <lineage>
        <taxon>Eukaryota</taxon>
        <taxon>Viridiplantae</taxon>
        <taxon>Streptophyta</taxon>
        <taxon>Embryophyta</taxon>
        <taxon>Tracheophyta</taxon>
        <taxon>Spermatophyta</taxon>
        <taxon>Magnoliopsida</taxon>
        <taxon>eudicotyledons</taxon>
        <taxon>Gunneridae</taxon>
        <taxon>Pentapetalae</taxon>
        <taxon>rosids</taxon>
        <taxon>fabids</taxon>
        <taxon>Fabales</taxon>
        <taxon>Fabaceae</taxon>
        <taxon>Papilionoideae</taxon>
        <taxon>50 kb inversion clade</taxon>
        <taxon>NPAAA clade</taxon>
        <taxon>Hologalegina</taxon>
        <taxon>IRL clade</taxon>
        <taxon>Trifolieae</taxon>
        <taxon>Medicago</taxon>
    </lineage>
</organism>
<dbReference type="EMBL" id="PSQE01000001">
    <property type="protein sequence ID" value="RHN80730.1"/>
    <property type="molecule type" value="Genomic_DNA"/>
</dbReference>
<comment type="caution">
    <text evidence="1">The sequence shown here is derived from an EMBL/GenBank/DDBJ whole genome shotgun (WGS) entry which is preliminary data.</text>
</comment>
<dbReference type="Gramene" id="rna4690">
    <property type="protein sequence ID" value="RHN80730.1"/>
    <property type="gene ID" value="gene4690"/>
</dbReference>
<protein>
    <submittedName>
        <fullName evidence="1">Uncharacterized protein</fullName>
    </submittedName>
</protein>